<dbReference type="PRINTS" id="PR00455">
    <property type="entry name" value="HTHTETR"/>
</dbReference>
<dbReference type="Gene3D" id="1.10.10.60">
    <property type="entry name" value="Homeodomain-like"/>
    <property type="match status" value="1"/>
</dbReference>
<evidence type="ECO:0000313" key="5">
    <source>
        <dbReference type="Proteomes" id="UP001597413"/>
    </source>
</evidence>
<dbReference type="Gene3D" id="1.10.357.10">
    <property type="entry name" value="Tetracycline Repressor, domain 2"/>
    <property type="match status" value="1"/>
</dbReference>
<evidence type="ECO:0000256" key="1">
    <source>
        <dbReference type="ARBA" id="ARBA00023125"/>
    </source>
</evidence>
<dbReference type="InterPro" id="IPR036271">
    <property type="entry name" value="Tet_transcr_reg_TetR-rel_C_sf"/>
</dbReference>
<sequence length="220" mass="23399">MARQDIPTALTDPGTAGALLRAAAEIFGRKGFDATSTREIAAAAHTNLASIAYHFGSKEGLRQACASAFALHVDTLLDLAALPTPETAPEAEALILTIVERFAAHMVADHAMQPLVAFMLREVAEGSAGLDIFYDRLVGPTHGQLCRIWQTATGAPAEAPETRLMIFSAIGQVLYFRIGAPVVKRRMGWTEIGAAESAAIVATLKSNIAALLALDRRRHA</sequence>
<proteinExistence type="predicted"/>
<dbReference type="Proteomes" id="UP001597413">
    <property type="component" value="Unassembled WGS sequence"/>
</dbReference>
<evidence type="ECO:0000256" key="2">
    <source>
        <dbReference type="PROSITE-ProRule" id="PRU00335"/>
    </source>
</evidence>
<protein>
    <submittedName>
        <fullName evidence="4">CerR family C-terminal domain-containing protein</fullName>
    </submittedName>
</protein>
<accession>A0ABW5A526</accession>
<dbReference type="Pfam" id="PF09209">
    <property type="entry name" value="CecR_C"/>
    <property type="match status" value="1"/>
</dbReference>
<dbReference type="SUPFAM" id="SSF48498">
    <property type="entry name" value="Tetracyclin repressor-like, C-terminal domain"/>
    <property type="match status" value="1"/>
</dbReference>
<feature type="domain" description="HTH tetR-type" evidence="3">
    <location>
        <begin position="13"/>
        <end position="73"/>
    </location>
</feature>
<reference evidence="5" key="1">
    <citation type="journal article" date="2019" name="Int. J. Syst. Evol. Microbiol.">
        <title>The Global Catalogue of Microorganisms (GCM) 10K type strain sequencing project: providing services to taxonomists for standard genome sequencing and annotation.</title>
        <authorList>
            <consortium name="The Broad Institute Genomics Platform"/>
            <consortium name="The Broad Institute Genome Sequencing Center for Infectious Disease"/>
            <person name="Wu L."/>
            <person name="Ma J."/>
        </authorList>
    </citation>
    <scope>NUCLEOTIDE SEQUENCE [LARGE SCALE GENOMIC DNA]</scope>
    <source>
        <strain evidence="5">CCUG 55131</strain>
    </source>
</reference>
<evidence type="ECO:0000259" key="3">
    <source>
        <dbReference type="PROSITE" id="PS50977"/>
    </source>
</evidence>
<feature type="DNA-binding region" description="H-T-H motif" evidence="2">
    <location>
        <begin position="36"/>
        <end position="55"/>
    </location>
</feature>
<dbReference type="SUPFAM" id="SSF46689">
    <property type="entry name" value="Homeodomain-like"/>
    <property type="match status" value="1"/>
</dbReference>
<keyword evidence="5" id="KW-1185">Reference proteome</keyword>
<gene>
    <name evidence="4" type="ORF">ACFSM0_02800</name>
</gene>
<name>A0ABW5A526_9RHOB</name>
<dbReference type="PANTHER" id="PTHR30055:SF146">
    <property type="entry name" value="HTH-TYPE TRANSCRIPTIONAL DUAL REGULATOR CECR"/>
    <property type="match status" value="1"/>
</dbReference>
<organism evidence="4 5">
    <name type="scientific">Rhodobacter lacus</name>
    <dbReference type="NCBI Taxonomy" id="1641972"/>
    <lineage>
        <taxon>Bacteria</taxon>
        <taxon>Pseudomonadati</taxon>
        <taxon>Pseudomonadota</taxon>
        <taxon>Alphaproteobacteria</taxon>
        <taxon>Rhodobacterales</taxon>
        <taxon>Rhodobacter group</taxon>
        <taxon>Rhodobacter</taxon>
    </lineage>
</organism>
<dbReference type="EMBL" id="JBHUIX010000003">
    <property type="protein sequence ID" value="MFD2173014.1"/>
    <property type="molecule type" value="Genomic_DNA"/>
</dbReference>
<dbReference type="PANTHER" id="PTHR30055">
    <property type="entry name" value="HTH-TYPE TRANSCRIPTIONAL REGULATOR RUTR"/>
    <property type="match status" value="1"/>
</dbReference>
<dbReference type="InterPro" id="IPR015292">
    <property type="entry name" value="Tscrpt_reg_YbiH_C"/>
</dbReference>
<keyword evidence="1 2" id="KW-0238">DNA-binding</keyword>
<dbReference type="Pfam" id="PF00440">
    <property type="entry name" value="TetR_N"/>
    <property type="match status" value="1"/>
</dbReference>
<evidence type="ECO:0000313" key="4">
    <source>
        <dbReference type="EMBL" id="MFD2173014.1"/>
    </source>
</evidence>
<dbReference type="PROSITE" id="PS50977">
    <property type="entry name" value="HTH_TETR_2"/>
    <property type="match status" value="1"/>
</dbReference>
<dbReference type="InterPro" id="IPR001647">
    <property type="entry name" value="HTH_TetR"/>
</dbReference>
<comment type="caution">
    <text evidence="4">The sequence shown here is derived from an EMBL/GenBank/DDBJ whole genome shotgun (WGS) entry which is preliminary data.</text>
</comment>
<dbReference type="InterPro" id="IPR009057">
    <property type="entry name" value="Homeodomain-like_sf"/>
</dbReference>
<dbReference type="InterPro" id="IPR050109">
    <property type="entry name" value="HTH-type_TetR-like_transc_reg"/>
</dbReference>
<dbReference type="RefSeq" id="WP_377386812.1">
    <property type="nucleotide sequence ID" value="NZ_JBHUIX010000003.1"/>
</dbReference>